<dbReference type="InterPro" id="IPR011066">
    <property type="entry name" value="MscS_channel_C_sf"/>
</dbReference>
<keyword evidence="3" id="KW-1003">Cell membrane</keyword>
<evidence type="ECO:0000256" key="3">
    <source>
        <dbReference type="ARBA" id="ARBA00022475"/>
    </source>
</evidence>
<name>A0ABV0BUC8_9SPHI</name>
<evidence type="ECO:0000256" key="2">
    <source>
        <dbReference type="ARBA" id="ARBA00008017"/>
    </source>
</evidence>
<gene>
    <name evidence="10" type="ORF">ABE541_10100</name>
</gene>
<dbReference type="Proteomes" id="UP001409291">
    <property type="component" value="Unassembled WGS sequence"/>
</dbReference>
<comment type="subcellular location">
    <subcellularLocation>
        <location evidence="1">Cell membrane</location>
        <topology evidence="1">Multi-pass membrane protein</topology>
    </subcellularLocation>
</comment>
<evidence type="ECO:0000256" key="1">
    <source>
        <dbReference type="ARBA" id="ARBA00004651"/>
    </source>
</evidence>
<evidence type="ECO:0000259" key="9">
    <source>
        <dbReference type="Pfam" id="PF21082"/>
    </source>
</evidence>
<feature type="transmembrane region" description="Helical" evidence="7">
    <location>
        <begin position="63"/>
        <end position="82"/>
    </location>
</feature>
<dbReference type="InterPro" id="IPR008910">
    <property type="entry name" value="MSC_TM_helix"/>
</dbReference>
<dbReference type="Gene3D" id="1.10.287.1260">
    <property type="match status" value="1"/>
</dbReference>
<reference evidence="10 11" key="1">
    <citation type="submission" date="2024-04" db="EMBL/GenBank/DDBJ databases">
        <title>WGS of bacteria from Torrens River.</title>
        <authorList>
            <person name="Wyrsch E.R."/>
            <person name="Drigo B."/>
        </authorList>
    </citation>
    <scope>NUCLEOTIDE SEQUENCE [LARGE SCALE GENOMIC DNA]</scope>
    <source>
        <strain evidence="10 11">TWI391</strain>
    </source>
</reference>
<comment type="similarity">
    <text evidence="2">Belongs to the MscS (TC 1.A.23) family.</text>
</comment>
<proteinExistence type="inferred from homology"/>
<dbReference type="SUPFAM" id="SSF82861">
    <property type="entry name" value="Mechanosensitive channel protein MscS (YggB), transmembrane region"/>
    <property type="match status" value="1"/>
</dbReference>
<protein>
    <submittedName>
        <fullName evidence="10">Mechanosensitive ion channel family protein</fullName>
    </submittedName>
</protein>
<evidence type="ECO:0000256" key="6">
    <source>
        <dbReference type="ARBA" id="ARBA00023136"/>
    </source>
</evidence>
<evidence type="ECO:0000256" key="4">
    <source>
        <dbReference type="ARBA" id="ARBA00022692"/>
    </source>
</evidence>
<dbReference type="InterPro" id="IPR045275">
    <property type="entry name" value="MscS_archaea/bacteria_type"/>
</dbReference>
<dbReference type="SUPFAM" id="SSF50182">
    <property type="entry name" value="Sm-like ribonucleoproteins"/>
    <property type="match status" value="1"/>
</dbReference>
<dbReference type="InterPro" id="IPR006685">
    <property type="entry name" value="MscS_channel_2nd"/>
</dbReference>
<comment type="caution">
    <text evidence="10">The sequence shown here is derived from an EMBL/GenBank/DDBJ whole genome shotgun (WGS) entry which is preliminary data.</text>
</comment>
<feature type="domain" description="Mechanosensitive ion channel MscS C-terminal" evidence="9">
    <location>
        <begin position="179"/>
        <end position="260"/>
    </location>
</feature>
<dbReference type="InterPro" id="IPR011014">
    <property type="entry name" value="MscS_channel_TM-2"/>
</dbReference>
<accession>A0ABV0BUC8</accession>
<dbReference type="RefSeq" id="WP_168126952.1">
    <property type="nucleotide sequence ID" value="NZ_JBDJLH010000002.1"/>
</dbReference>
<keyword evidence="5 7" id="KW-1133">Transmembrane helix</keyword>
<evidence type="ECO:0000256" key="5">
    <source>
        <dbReference type="ARBA" id="ARBA00022989"/>
    </source>
</evidence>
<keyword evidence="11" id="KW-1185">Reference proteome</keyword>
<feature type="domain" description="Mechanosensitive ion channel MscS" evidence="8">
    <location>
        <begin position="105"/>
        <end position="172"/>
    </location>
</feature>
<keyword evidence="6 7" id="KW-0472">Membrane</keyword>
<dbReference type="Gene3D" id="3.30.70.100">
    <property type="match status" value="1"/>
</dbReference>
<dbReference type="SUPFAM" id="SSF82689">
    <property type="entry name" value="Mechanosensitive channel protein MscS (YggB), C-terminal domain"/>
    <property type="match status" value="1"/>
</dbReference>
<evidence type="ECO:0000259" key="8">
    <source>
        <dbReference type="Pfam" id="PF00924"/>
    </source>
</evidence>
<dbReference type="InterPro" id="IPR049278">
    <property type="entry name" value="MS_channel_C"/>
</dbReference>
<dbReference type="Pfam" id="PF05552">
    <property type="entry name" value="MS_channel_1st_1"/>
    <property type="match status" value="1"/>
</dbReference>
<dbReference type="Gene3D" id="2.30.30.60">
    <property type="match status" value="1"/>
</dbReference>
<dbReference type="EMBL" id="JBDJNQ010000004">
    <property type="protein sequence ID" value="MEN5377613.1"/>
    <property type="molecule type" value="Genomic_DNA"/>
</dbReference>
<feature type="transmembrane region" description="Helical" evidence="7">
    <location>
        <begin position="20"/>
        <end position="43"/>
    </location>
</feature>
<organism evidence="10 11">
    <name type="scientific">Sphingobacterium kitahiroshimense</name>
    <dbReference type="NCBI Taxonomy" id="470446"/>
    <lineage>
        <taxon>Bacteria</taxon>
        <taxon>Pseudomonadati</taxon>
        <taxon>Bacteroidota</taxon>
        <taxon>Sphingobacteriia</taxon>
        <taxon>Sphingobacteriales</taxon>
        <taxon>Sphingobacteriaceae</taxon>
        <taxon>Sphingobacterium</taxon>
    </lineage>
</organism>
<feature type="transmembrane region" description="Helical" evidence="7">
    <location>
        <begin position="88"/>
        <end position="118"/>
    </location>
</feature>
<dbReference type="InterPro" id="IPR010920">
    <property type="entry name" value="LSM_dom_sf"/>
</dbReference>
<keyword evidence="4 7" id="KW-0812">Transmembrane</keyword>
<dbReference type="Pfam" id="PF21082">
    <property type="entry name" value="MS_channel_3rd"/>
    <property type="match status" value="1"/>
</dbReference>
<evidence type="ECO:0000313" key="10">
    <source>
        <dbReference type="EMBL" id="MEN5377613.1"/>
    </source>
</evidence>
<sequence>MNRLESSLDTLLEVVLLKTPSIITGIIILIVGSYIVKFLLGLISRRFEKRNVDLSIRGFAMSILRVVFYALLFLTVASTMGIETTSFIAALSAFGLAAGLALQGSLSNFAGGVLILLFRPFEVGDYVSSSNGTSGTVERIDILYTTLIAGDGVRVFSPNGPLANSVIQNFTKITNRRFEYTVGISYDANIKEAREIIMDVLHNDSRILKTPPVEVFVKGLGDSSVNLTIRAWTKKEDFWPANNENQEAIKNALDKHNISIPYPQTEMRIISDLKGGQDRIMKS</sequence>
<evidence type="ECO:0000256" key="7">
    <source>
        <dbReference type="SAM" id="Phobius"/>
    </source>
</evidence>
<dbReference type="InterPro" id="IPR023408">
    <property type="entry name" value="MscS_beta-dom_sf"/>
</dbReference>
<dbReference type="Pfam" id="PF00924">
    <property type="entry name" value="MS_channel_2nd"/>
    <property type="match status" value="1"/>
</dbReference>
<evidence type="ECO:0000313" key="11">
    <source>
        <dbReference type="Proteomes" id="UP001409291"/>
    </source>
</evidence>
<dbReference type="PANTHER" id="PTHR30221:SF8">
    <property type="entry name" value="SMALL-CONDUCTANCE MECHANOSENSITIVE CHANNEL"/>
    <property type="match status" value="1"/>
</dbReference>
<dbReference type="PANTHER" id="PTHR30221">
    <property type="entry name" value="SMALL-CONDUCTANCE MECHANOSENSITIVE CHANNEL"/>
    <property type="match status" value="1"/>
</dbReference>